<evidence type="ECO:0000313" key="4">
    <source>
        <dbReference type="Proteomes" id="UP000664779"/>
    </source>
</evidence>
<gene>
    <name evidence="3" type="ORF">J0X15_00115</name>
</gene>
<sequence>MLENLPRFLTTREFADLIRVKERKVYDLVATGDVPHSRATGKLLFPREAVLAWIERCGEALVSESEAPPVMLGSHDPLLEWAIRESDCGLACLFDGSLDGLARYERAEGIASGLHVPNQSGEGWNTEQILTGFSYKPIALIEWAKRSRGLILPPGNPLAVHSVADLRGRRVVRRQTTAGSHILLLRELETAGMGPQDVILDGSIARDEREAAQAVFTGEADAAFGLEMAARQSRLSFVQVRQERFDIVIGRRDFFEMPFQRLLRFARTDRFLEKAESLGGYDVTELASVHFNGF</sequence>
<dbReference type="SUPFAM" id="SSF53850">
    <property type="entry name" value="Periplasmic binding protein-like II"/>
    <property type="match status" value="1"/>
</dbReference>
<keyword evidence="4" id="KW-1185">Reference proteome</keyword>
<dbReference type="Pfam" id="PF12727">
    <property type="entry name" value="PBP_like"/>
    <property type="match status" value="1"/>
</dbReference>
<accession>A0A939J3E3</accession>
<organism evidence="3 4">
    <name type="scientific">Roseibium limicola</name>
    <dbReference type="NCBI Taxonomy" id="2816037"/>
    <lineage>
        <taxon>Bacteria</taxon>
        <taxon>Pseudomonadati</taxon>
        <taxon>Pseudomonadota</taxon>
        <taxon>Alphaproteobacteria</taxon>
        <taxon>Hyphomicrobiales</taxon>
        <taxon>Stappiaceae</taxon>
        <taxon>Roseibium</taxon>
    </lineage>
</organism>
<dbReference type="PANTHER" id="PTHR38431:SF1">
    <property type="entry name" value="BLL2305 PROTEIN"/>
    <property type="match status" value="1"/>
</dbReference>
<dbReference type="Gene3D" id="3.40.190.10">
    <property type="entry name" value="Periplasmic binding protein-like II"/>
    <property type="match status" value="1"/>
</dbReference>
<dbReference type="InterPro" id="IPR010093">
    <property type="entry name" value="SinI_DNA-bd"/>
</dbReference>
<dbReference type="InterPro" id="IPR024370">
    <property type="entry name" value="PBP_domain"/>
</dbReference>
<dbReference type="RefSeq" id="WP_206937083.1">
    <property type="nucleotide sequence ID" value="NZ_JAFLNF010000001.1"/>
</dbReference>
<dbReference type="AlphaFoldDB" id="A0A939J3E3"/>
<comment type="caution">
    <text evidence="3">The sequence shown here is derived from an EMBL/GenBank/DDBJ whole genome shotgun (WGS) entry which is preliminary data.</text>
</comment>
<dbReference type="PANTHER" id="PTHR38431">
    <property type="entry name" value="BLL2305 PROTEIN"/>
    <property type="match status" value="1"/>
</dbReference>
<dbReference type="EMBL" id="JAFLNF010000001">
    <property type="protein sequence ID" value="MBO0343610.1"/>
    <property type="molecule type" value="Genomic_DNA"/>
</dbReference>
<name>A0A939J3E3_9HYPH</name>
<dbReference type="Pfam" id="PF12728">
    <property type="entry name" value="HTH_17"/>
    <property type="match status" value="1"/>
</dbReference>
<evidence type="ECO:0000313" key="3">
    <source>
        <dbReference type="EMBL" id="MBO0343610.1"/>
    </source>
</evidence>
<reference evidence="3" key="1">
    <citation type="submission" date="2021-03" db="EMBL/GenBank/DDBJ databases">
        <title>Roseibium sp. CAU 1637 isolated from Incheon.</title>
        <authorList>
            <person name="Kim W."/>
        </authorList>
    </citation>
    <scope>NUCLEOTIDE SEQUENCE</scope>
    <source>
        <strain evidence="3">CAU 1637</strain>
    </source>
</reference>
<evidence type="ECO:0000259" key="1">
    <source>
        <dbReference type="Pfam" id="PF12727"/>
    </source>
</evidence>
<feature type="domain" description="PBP" evidence="1">
    <location>
        <begin position="85"/>
        <end position="266"/>
    </location>
</feature>
<dbReference type="InterPro" id="IPR041657">
    <property type="entry name" value="HTH_17"/>
</dbReference>
<feature type="domain" description="Helix-turn-helix" evidence="2">
    <location>
        <begin position="8"/>
        <end position="57"/>
    </location>
</feature>
<evidence type="ECO:0000259" key="2">
    <source>
        <dbReference type="Pfam" id="PF12728"/>
    </source>
</evidence>
<dbReference type="Proteomes" id="UP000664779">
    <property type="component" value="Unassembled WGS sequence"/>
</dbReference>
<protein>
    <submittedName>
        <fullName evidence="3">Helix-turn-helix transcriptional regulator</fullName>
    </submittedName>
</protein>
<dbReference type="NCBIfam" id="TIGR01764">
    <property type="entry name" value="excise"/>
    <property type="match status" value="1"/>
</dbReference>
<dbReference type="GO" id="GO:0003677">
    <property type="term" value="F:DNA binding"/>
    <property type="evidence" value="ECO:0007669"/>
    <property type="project" value="InterPro"/>
</dbReference>
<proteinExistence type="predicted"/>